<reference evidence="1 2" key="1">
    <citation type="submission" date="2016-11" db="EMBL/GenBank/DDBJ databases">
        <authorList>
            <person name="Jaros S."/>
            <person name="Januszkiewicz K."/>
            <person name="Wedrychowicz H."/>
        </authorList>
    </citation>
    <scope>NUCLEOTIDE SEQUENCE [LARGE SCALE GENOMIC DNA]</scope>
    <source>
        <strain evidence="1 2">DSM 22807</strain>
    </source>
</reference>
<dbReference type="OrthoDB" id="9763354at2"/>
<dbReference type="InterPro" id="IPR011990">
    <property type="entry name" value="TPR-like_helical_dom_sf"/>
</dbReference>
<proteinExistence type="predicted"/>
<name>A0A1M6F541_9FLAO</name>
<gene>
    <name evidence="1" type="ORF">SAMN05444337_1128</name>
</gene>
<protein>
    <recommendedName>
        <fullName evidence="3">Tetratricopeptide repeat-containing protein</fullName>
    </recommendedName>
</protein>
<dbReference type="EMBL" id="FQZH01000001">
    <property type="protein sequence ID" value="SHI92791.1"/>
    <property type="molecule type" value="Genomic_DNA"/>
</dbReference>
<evidence type="ECO:0000313" key="1">
    <source>
        <dbReference type="EMBL" id="SHI92791.1"/>
    </source>
</evidence>
<dbReference type="AlphaFoldDB" id="A0A1M6F541"/>
<evidence type="ECO:0000313" key="2">
    <source>
        <dbReference type="Proteomes" id="UP000184232"/>
    </source>
</evidence>
<dbReference type="Gene3D" id="1.25.40.10">
    <property type="entry name" value="Tetratricopeptide repeat domain"/>
    <property type="match status" value="3"/>
</dbReference>
<accession>A0A1M6F541</accession>
<keyword evidence="2" id="KW-1185">Reference proteome</keyword>
<evidence type="ECO:0008006" key="3">
    <source>
        <dbReference type="Google" id="ProtNLM"/>
    </source>
</evidence>
<organism evidence="1 2">
    <name type="scientific">Flavobacterium haoranii</name>
    <dbReference type="NCBI Taxonomy" id="683124"/>
    <lineage>
        <taxon>Bacteria</taxon>
        <taxon>Pseudomonadati</taxon>
        <taxon>Bacteroidota</taxon>
        <taxon>Flavobacteriia</taxon>
        <taxon>Flavobacteriales</taxon>
        <taxon>Flavobacteriaceae</taxon>
        <taxon>Flavobacterium</taxon>
    </lineage>
</organism>
<dbReference type="RefSeq" id="WP_072782733.1">
    <property type="nucleotide sequence ID" value="NZ_FQZH01000001.1"/>
</dbReference>
<dbReference type="SUPFAM" id="SSF48452">
    <property type="entry name" value="TPR-like"/>
    <property type="match status" value="3"/>
</dbReference>
<sequence length="590" mass="68852">MQRLYFIILLLFQTFLIAQNEQLALNYIDSGEYEKAITILETSSQKNNQFYSDKLLFCYQQLKQYDKALSLIQNKKKTSNLPSLLVDEGYIYQLQSKQDLANKKYQEALNAINENANYAYNLGNVFEKKSLLEWALKSYELGQKVNPNLNFDYQVALLNGQLGDLNGMINKLLDYSFANQNNTVMVQNYMSRFLIETASDSFIDGLKKNLILRTQKSQDVYWNEFLSWFYVQQKEFGKAFIQEKAVFKREANNIENIIALGEMAVDNNQKDAAQSIYEFIIENNQDIGLQVYAYQALMKLKITNAEEKDYATIKTELDKLITDFGINENTVDLQLLVAHFYCFNLGLPKEATNLLDQTLALNLNTRNNAKVKLELADILLYNEKFNQAILYYVQVEDNMKNDEMAHEASMKMAKANYYKNDFDWALKQVKVLKQSSSLLIANDALEMFLLIQDNSVEDSLRSALKDFSKADFKLYQHKKREALQDFKSILTKYKGNTIEDETLYKIAKIEENFKNYNEALKNYNTIIESFNDSVLIDEALFFSAEIYRTIFNENDKAKQLYEKIIFNHQDSIYFTEARRQYRILRGDTNI</sequence>
<dbReference type="InterPro" id="IPR019734">
    <property type="entry name" value="TPR_rpt"/>
</dbReference>
<dbReference type="STRING" id="683124.SAMN05444337_1128"/>
<dbReference type="SMART" id="SM00028">
    <property type="entry name" value="TPR"/>
    <property type="match status" value="5"/>
</dbReference>
<dbReference type="Proteomes" id="UP000184232">
    <property type="component" value="Unassembled WGS sequence"/>
</dbReference>